<dbReference type="Gene3D" id="3.90.1750.20">
    <property type="entry name" value="Putative Large Serine Recombinase, Chain B, Domain 2"/>
    <property type="match status" value="1"/>
</dbReference>
<dbReference type="Pfam" id="PF13408">
    <property type="entry name" value="Zn_ribbon_recom"/>
    <property type="match status" value="1"/>
</dbReference>
<dbReference type="EMBL" id="JAQMLS010000009">
    <property type="protein sequence ID" value="MDB8742797.1"/>
    <property type="molecule type" value="Genomic_DNA"/>
</dbReference>
<dbReference type="CDD" id="cd00338">
    <property type="entry name" value="Ser_Recombinase"/>
    <property type="match status" value="1"/>
</dbReference>
<feature type="region of interest" description="Disordered" evidence="1">
    <location>
        <begin position="411"/>
        <end position="433"/>
    </location>
</feature>
<dbReference type="Pfam" id="PF07508">
    <property type="entry name" value="Recombinase"/>
    <property type="match status" value="1"/>
</dbReference>
<dbReference type="GO" id="GO:0000150">
    <property type="term" value="F:DNA strand exchange activity"/>
    <property type="evidence" value="ECO:0007669"/>
    <property type="project" value="InterPro"/>
</dbReference>
<dbReference type="Proteomes" id="UP001211421">
    <property type="component" value="Unassembled WGS sequence"/>
</dbReference>
<evidence type="ECO:0000256" key="1">
    <source>
        <dbReference type="SAM" id="MobiDB-lite"/>
    </source>
</evidence>
<organism evidence="4 5">
    <name type="scientific">Ruminococcus bicirculans</name>
    <name type="common">ex Wegman et al. 2014</name>
    <dbReference type="NCBI Taxonomy" id="1160721"/>
    <lineage>
        <taxon>Bacteria</taxon>
        <taxon>Bacillati</taxon>
        <taxon>Bacillota</taxon>
        <taxon>Clostridia</taxon>
        <taxon>Eubacteriales</taxon>
        <taxon>Oscillospiraceae</taxon>
        <taxon>Ruminococcus</taxon>
    </lineage>
</organism>
<evidence type="ECO:0000313" key="5">
    <source>
        <dbReference type="Proteomes" id="UP001211421"/>
    </source>
</evidence>
<accession>A0AAW6E118</accession>
<dbReference type="PROSITE" id="PS51737">
    <property type="entry name" value="RECOMBINASE_DNA_BIND"/>
    <property type="match status" value="1"/>
</dbReference>
<dbReference type="PANTHER" id="PTHR30461:SF23">
    <property type="entry name" value="DNA RECOMBINASE-RELATED"/>
    <property type="match status" value="1"/>
</dbReference>
<dbReference type="InterPro" id="IPR036162">
    <property type="entry name" value="Resolvase-like_N_sf"/>
</dbReference>
<dbReference type="GO" id="GO:0003677">
    <property type="term" value="F:DNA binding"/>
    <property type="evidence" value="ECO:0007669"/>
    <property type="project" value="InterPro"/>
</dbReference>
<evidence type="ECO:0000259" key="3">
    <source>
        <dbReference type="PROSITE" id="PS51737"/>
    </source>
</evidence>
<name>A0AAW6E118_9FIRM</name>
<comment type="caution">
    <text evidence="4">The sequence shown here is derived from an EMBL/GenBank/DDBJ whole genome shotgun (WGS) entry which is preliminary data.</text>
</comment>
<dbReference type="InterPro" id="IPR011109">
    <property type="entry name" value="DNA_bind_recombinase_dom"/>
</dbReference>
<feature type="domain" description="Resolvase/invertase-type recombinase catalytic" evidence="2">
    <location>
        <begin position="19"/>
        <end position="166"/>
    </location>
</feature>
<protein>
    <submittedName>
        <fullName evidence="4">Recombinase family protein</fullName>
    </submittedName>
</protein>
<gene>
    <name evidence="4" type="ORF">PNV70_12070</name>
</gene>
<dbReference type="InterPro" id="IPR050639">
    <property type="entry name" value="SSR_resolvase"/>
</dbReference>
<dbReference type="InterPro" id="IPR006119">
    <property type="entry name" value="Resolv_N"/>
</dbReference>
<dbReference type="PROSITE" id="PS51736">
    <property type="entry name" value="RECOMBINASES_3"/>
    <property type="match status" value="1"/>
</dbReference>
<evidence type="ECO:0000259" key="2">
    <source>
        <dbReference type="PROSITE" id="PS51736"/>
    </source>
</evidence>
<dbReference type="Pfam" id="PF00239">
    <property type="entry name" value="Resolvase"/>
    <property type="match status" value="1"/>
</dbReference>
<dbReference type="SUPFAM" id="SSF53041">
    <property type="entry name" value="Resolvase-like"/>
    <property type="match status" value="1"/>
</dbReference>
<dbReference type="Gene3D" id="3.40.50.1390">
    <property type="entry name" value="Resolvase, N-terminal catalytic domain"/>
    <property type="match status" value="1"/>
</dbReference>
<sequence>MSGRITTVSKPPKLERKKRVAAYARVSSGKDAMLHSLSAQVSHYSDLIQRNSDWLYAGVYADEAKTGTKDSRADFQRLIADCHAGKIDMVITKSISRFARNTVTLLQTVRDFKAWEVDIFFEEQNIHTMSADGELMLTILASYAQEESRSASENQKWRIKRNFEEGMPWNGAMLGYRLKDGRYEIVPKEAALVRRIYNEYLAGYGYQAVAKRLTEEGVPSRFGGKWNQSVVSKILSNYTYTGNLLLQKTFRENHITKKTVINHGELPKYHAEDAHDAIISIETFHAVQTEKARRAAQFNKKPAPRTTYPFTSLLVCDICGKNYRRKTTKTGIVWVCGTFNTLGKSVCASKQIPEATLQQVTAEVLGVKAFTREQLHSRVQSIRVCNGNILVFCFKDGSEVTRTWKDRSRAESWTDEMKEAARRKTLERSKHNA</sequence>
<dbReference type="SMART" id="SM00857">
    <property type="entry name" value="Resolvase"/>
    <property type="match status" value="1"/>
</dbReference>
<proteinExistence type="predicted"/>
<reference evidence="4" key="1">
    <citation type="submission" date="2023-01" db="EMBL/GenBank/DDBJ databases">
        <title>Human gut microbiome strain richness.</title>
        <authorList>
            <person name="Chen-Liaw A."/>
        </authorList>
    </citation>
    <scope>NUCLEOTIDE SEQUENCE</scope>
    <source>
        <strain evidence="4">D59st1_B8_D59t2_181005</strain>
    </source>
</reference>
<evidence type="ECO:0000313" key="4">
    <source>
        <dbReference type="EMBL" id="MDB8742797.1"/>
    </source>
</evidence>
<dbReference type="PANTHER" id="PTHR30461">
    <property type="entry name" value="DNA-INVERTASE FROM LAMBDOID PROPHAGE"/>
    <property type="match status" value="1"/>
</dbReference>
<dbReference type="InterPro" id="IPR025827">
    <property type="entry name" value="Zn_ribbon_recom_dom"/>
</dbReference>
<dbReference type="InterPro" id="IPR038109">
    <property type="entry name" value="DNA_bind_recomb_sf"/>
</dbReference>
<dbReference type="RefSeq" id="WP_195551999.1">
    <property type="nucleotide sequence ID" value="NZ_JADMNX010000009.1"/>
</dbReference>
<dbReference type="AlphaFoldDB" id="A0AAW6E118"/>
<feature type="domain" description="Recombinase" evidence="3">
    <location>
        <begin position="173"/>
        <end position="297"/>
    </location>
</feature>